<evidence type="ECO:0000313" key="5">
    <source>
        <dbReference type="Proteomes" id="UP000193710"/>
    </source>
</evidence>
<dbReference type="OrthoDB" id="23692at2"/>
<sequence>MGWLAAWWRQPDHFNWLTGYLQSRGLGMSLRWIFAGVSASLALTPIDVLWSPAPYRPSALLLDVVIAVLGLGIAAMWLSGWPTRRQSVFIAMTWSLCFAAGSLAQPNPLLALMGCVALALPGGYFAFFHTAGYMAVNFWLAGTVGAIEVVRMAAAGQGVLAIHCYFLVLELNVLVPFAIQVVVRALTVDLLRTDRDPLTGLFNRRACERAVLGRILTNADHAYLAVAMVDLDRFKNINDTQGHAAGDAALVMVAHALTAACKHTALIGRVGGEEFLVADTVHTERPPAWGSRLCEAVAATPLPVTASVGIATLALSGVGSNDAEEAYRQVVARADAAMYEAKKLGGNQARHHSHQQS</sequence>
<feature type="transmembrane region" description="Helical" evidence="1">
    <location>
        <begin position="32"/>
        <end position="53"/>
    </location>
</feature>
<gene>
    <name evidence="4" type="ORF">AWC29_03115</name>
    <name evidence="3" type="ORF">BN973_02211</name>
</gene>
<dbReference type="Proteomes" id="UP000193710">
    <property type="component" value="Unassembled WGS sequence"/>
</dbReference>
<keyword evidence="1" id="KW-0472">Membrane</keyword>
<feature type="domain" description="GGDEF" evidence="2">
    <location>
        <begin position="222"/>
        <end position="354"/>
    </location>
</feature>
<evidence type="ECO:0000313" key="4">
    <source>
        <dbReference type="EMBL" id="ORX01002.1"/>
    </source>
</evidence>
<dbReference type="GO" id="GO:0005886">
    <property type="term" value="C:plasma membrane"/>
    <property type="evidence" value="ECO:0007669"/>
    <property type="project" value="TreeGrafter"/>
</dbReference>
<feature type="transmembrane region" description="Helical" evidence="1">
    <location>
        <begin position="87"/>
        <end position="104"/>
    </location>
</feature>
<dbReference type="eggNOG" id="COG2199">
    <property type="taxonomic scope" value="Bacteria"/>
</dbReference>
<accession>A0A024JX80</accession>
<name>A0A024JX80_9MYCO</name>
<dbReference type="RefSeq" id="WP_036468010.1">
    <property type="nucleotide sequence ID" value="NZ_HG964446.1"/>
</dbReference>
<organism evidence="3">
    <name type="scientific">Mycobacterium triplex</name>
    <dbReference type="NCBI Taxonomy" id="47839"/>
    <lineage>
        <taxon>Bacteria</taxon>
        <taxon>Bacillati</taxon>
        <taxon>Actinomycetota</taxon>
        <taxon>Actinomycetes</taxon>
        <taxon>Mycobacteriales</taxon>
        <taxon>Mycobacteriaceae</taxon>
        <taxon>Mycobacterium</taxon>
        <taxon>Mycobacterium simiae complex</taxon>
    </lineage>
</organism>
<dbReference type="GO" id="GO:1902201">
    <property type="term" value="P:negative regulation of bacterial-type flagellum-dependent cell motility"/>
    <property type="evidence" value="ECO:0007669"/>
    <property type="project" value="TreeGrafter"/>
</dbReference>
<dbReference type="PANTHER" id="PTHR45138:SF9">
    <property type="entry name" value="DIGUANYLATE CYCLASE DGCM-RELATED"/>
    <property type="match status" value="1"/>
</dbReference>
<reference evidence="4 5" key="3">
    <citation type="submission" date="2016-01" db="EMBL/GenBank/DDBJ databases">
        <title>The new phylogeny of the genus Mycobacterium.</title>
        <authorList>
            <person name="Tarcisio F."/>
            <person name="Conor M."/>
            <person name="Antonella G."/>
            <person name="Elisabetta G."/>
            <person name="Giulia F.S."/>
            <person name="Sara T."/>
            <person name="Anna F."/>
            <person name="Clotilde B."/>
            <person name="Roberto B."/>
            <person name="Veronica D.S."/>
            <person name="Fabio R."/>
            <person name="Monica P."/>
            <person name="Olivier J."/>
            <person name="Enrico T."/>
            <person name="Nicola S."/>
        </authorList>
    </citation>
    <scope>NUCLEOTIDE SEQUENCE [LARGE SCALE GENOMIC DNA]</scope>
    <source>
        <strain evidence="4 5">DSM 44626</strain>
    </source>
</reference>
<feature type="transmembrane region" description="Helical" evidence="1">
    <location>
        <begin position="135"/>
        <end position="154"/>
    </location>
</feature>
<feature type="transmembrane region" description="Helical" evidence="1">
    <location>
        <begin position="160"/>
        <end position="183"/>
    </location>
</feature>
<keyword evidence="5" id="KW-1185">Reference proteome</keyword>
<proteinExistence type="predicted"/>
<dbReference type="HOGENOM" id="CLU_000445_11_14_11"/>
<dbReference type="PANTHER" id="PTHR45138">
    <property type="entry name" value="REGULATORY COMPONENTS OF SENSORY TRANSDUCTION SYSTEM"/>
    <property type="match status" value="1"/>
</dbReference>
<dbReference type="AlphaFoldDB" id="A0A024JX80"/>
<keyword evidence="1" id="KW-0812">Transmembrane</keyword>
<dbReference type="STRING" id="47839.BN973_02211"/>
<protein>
    <submittedName>
        <fullName evidence="3">Diguanylate cyclase</fullName>
    </submittedName>
</protein>
<dbReference type="EMBL" id="LQPY01000034">
    <property type="protein sequence ID" value="ORX01002.1"/>
    <property type="molecule type" value="Genomic_DNA"/>
</dbReference>
<dbReference type="PROSITE" id="PS50887">
    <property type="entry name" value="GGDEF"/>
    <property type="match status" value="1"/>
</dbReference>
<keyword evidence="1" id="KW-1133">Transmembrane helix</keyword>
<dbReference type="GO" id="GO:0052621">
    <property type="term" value="F:diguanylate cyclase activity"/>
    <property type="evidence" value="ECO:0007669"/>
    <property type="project" value="TreeGrafter"/>
</dbReference>
<reference evidence="3" key="2">
    <citation type="submission" date="2014-04" db="EMBL/GenBank/DDBJ databases">
        <authorList>
            <person name="Xu Y.W."/>
            <person name="Yang Q."/>
        </authorList>
    </citation>
    <scope>NUCLEOTIDE SEQUENCE</scope>
    <source>
        <strain evidence="3">DSM 44626</strain>
    </source>
</reference>
<dbReference type="CDD" id="cd01949">
    <property type="entry name" value="GGDEF"/>
    <property type="match status" value="1"/>
</dbReference>
<dbReference type="SMART" id="SM00267">
    <property type="entry name" value="GGDEF"/>
    <property type="match status" value="1"/>
</dbReference>
<dbReference type="SUPFAM" id="SSF55073">
    <property type="entry name" value="Nucleotide cyclase"/>
    <property type="match status" value="1"/>
</dbReference>
<evidence type="ECO:0000259" key="2">
    <source>
        <dbReference type="PROSITE" id="PS50887"/>
    </source>
</evidence>
<dbReference type="GO" id="GO:0043709">
    <property type="term" value="P:cell adhesion involved in single-species biofilm formation"/>
    <property type="evidence" value="ECO:0007669"/>
    <property type="project" value="TreeGrafter"/>
</dbReference>
<dbReference type="EMBL" id="HG964446">
    <property type="protein sequence ID" value="CDO87853.1"/>
    <property type="molecule type" value="Genomic_DNA"/>
</dbReference>
<dbReference type="Proteomes" id="UP000028880">
    <property type="component" value="Unassembled WGS sequence"/>
</dbReference>
<dbReference type="NCBIfam" id="TIGR00254">
    <property type="entry name" value="GGDEF"/>
    <property type="match status" value="1"/>
</dbReference>
<dbReference type="InterPro" id="IPR043128">
    <property type="entry name" value="Rev_trsase/Diguanyl_cyclase"/>
</dbReference>
<dbReference type="InterPro" id="IPR050469">
    <property type="entry name" value="Diguanylate_Cyclase"/>
</dbReference>
<reference evidence="3" key="1">
    <citation type="journal article" date="2014" name="Genome Announc.">
        <title>Draft Genome Sequence of Mycobacterium triplex DSM 44626.</title>
        <authorList>
            <person name="Sassi M."/>
            <person name="Croce O."/>
            <person name="Robert C."/>
            <person name="Raoult D."/>
            <person name="Drancourt M."/>
        </authorList>
    </citation>
    <scope>NUCLEOTIDE SEQUENCE [LARGE SCALE GENOMIC DNA]</scope>
    <source>
        <strain evidence="3">DSM 44626</strain>
    </source>
</reference>
<dbReference type="Gene3D" id="3.30.70.270">
    <property type="match status" value="1"/>
</dbReference>
<dbReference type="Pfam" id="PF00990">
    <property type="entry name" value="GGDEF"/>
    <property type="match status" value="1"/>
</dbReference>
<evidence type="ECO:0000256" key="1">
    <source>
        <dbReference type="SAM" id="Phobius"/>
    </source>
</evidence>
<dbReference type="InterPro" id="IPR029787">
    <property type="entry name" value="Nucleotide_cyclase"/>
</dbReference>
<feature type="transmembrane region" description="Helical" evidence="1">
    <location>
        <begin position="59"/>
        <end position="80"/>
    </location>
</feature>
<evidence type="ECO:0000313" key="3">
    <source>
        <dbReference type="EMBL" id="CDO87853.1"/>
    </source>
</evidence>
<dbReference type="InterPro" id="IPR000160">
    <property type="entry name" value="GGDEF_dom"/>
</dbReference>